<keyword evidence="3" id="KW-1185">Reference proteome</keyword>
<gene>
    <name evidence="2" type="ORF">CH338_11110</name>
</gene>
<evidence type="ECO:0000259" key="1">
    <source>
        <dbReference type="Pfam" id="PF13539"/>
    </source>
</evidence>
<evidence type="ECO:0000313" key="2">
    <source>
        <dbReference type="EMBL" id="RAI38921.1"/>
    </source>
</evidence>
<proteinExistence type="predicted"/>
<dbReference type="EMBL" id="NPEU01000100">
    <property type="protein sequence ID" value="RAI38921.1"/>
    <property type="molecule type" value="Genomic_DNA"/>
</dbReference>
<dbReference type="Pfam" id="PF13539">
    <property type="entry name" value="Peptidase_M15_4"/>
    <property type="match status" value="1"/>
</dbReference>
<accession>A0A327KL04</accession>
<reference evidence="2 3" key="1">
    <citation type="submission" date="2017-07" db="EMBL/GenBank/DDBJ databases">
        <title>Draft Genome Sequences of Select Purple Nonsulfur Bacteria.</title>
        <authorList>
            <person name="Lasarre B."/>
            <person name="Mckinlay J.B."/>
        </authorList>
    </citation>
    <scope>NUCLEOTIDE SEQUENCE [LARGE SCALE GENOMIC DNA]</scope>
    <source>
        <strain evidence="2 3">DSM 11907</strain>
    </source>
</reference>
<feature type="domain" description="Peptidase M15C" evidence="1">
    <location>
        <begin position="79"/>
        <end position="170"/>
    </location>
</feature>
<protein>
    <recommendedName>
        <fullName evidence="1">Peptidase M15C domain-containing protein</fullName>
    </recommendedName>
</protein>
<dbReference type="InterPro" id="IPR039561">
    <property type="entry name" value="Peptidase_M15C"/>
</dbReference>
<dbReference type="AlphaFoldDB" id="A0A327KL04"/>
<evidence type="ECO:0000313" key="3">
    <source>
        <dbReference type="Proteomes" id="UP000248863"/>
    </source>
</evidence>
<dbReference type="SUPFAM" id="SSF55166">
    <property type="entry name" value="Hedgehog/DD-peptidase"/>
    <property type="match status" value="1"/>
</dbReference>
<sequence>MLCRRSPQMTSDNHLRAAWRDYKCTPARLQTVTIAGRNLQVAPPTIESWRALSAVLTHHKYEVRKSDTGSYNCKNIRDTDTPSLHSYGIAIDINWNTNPYKRTPDRRAVRYSAASSQADRAAEVRAGRADTDMTPEMIADVLAIKTKSGSPVFDWGGSWQTIKDAMHFELDVGPDDLAVGIDWGTVAGGSTSGAREVGGIDPATADTQRPDAFRVVARDGLRLRAGNGTEFEIVALVRFGSIVYEVKRDDKWSLVDLNGDGAADGSVHNSYLVPAAGSSHAGAADGADIEAQQAGQPGGGEESAAEFRFLNTHHSATDLVEDRSLPVVLDLQHDPFRGWQISRDTRGRFFVTWEGQSTPLTIGKSVSYTYDSRGITTVGLGRPSYDRTPGHVRFEPDEWNDQFDHWPELLFPTAHAESGADFSVINAWDLAGLTVGFIQLAAHTSDDLIPFFKKLIAALPDEAERYFPELTLVNGELCYRRSGKYRRLEVRWPAEDPVPNDLVDRGLFVSFFNKNRQALGDEELHAAARWLAWTQESDKMRRLQVAASVDNMRDSLNVLHRALLSTARAQYPRGVDGMRCDHLAAALAVPHLNPSRVDKAVSALCHPDVLHAFEKEIEYGPGDREKNVVDGVRKRGRRLADLTFDLAQGRPV</sequence>
<dbReference type="InterPro" id="IPR009045">
    <property type="entry name" value="Zn_M74/Hedgehog-like"/>
</dbReference>
<name>A0A327KL04_9BRAD</name>
<dbReference type="OrthoDB" id="3078754at2"/>
<dbReference type="Proteomes" id="UP000248863">
    <property type="component" value="Unassembled WGS sequence"/>
</dbReference>
<comment type="caution">
    <text evidence="2">The sequence shown here is derived from an EMBL/GenBank/DDBJ whole genome shotgun (WGS) entry which is preliminary data.</text>
</comment>
<dbReference type="GO" id="GO:0008233">
    <property type="term" value="F:peptidase activity"/>
    <property type="evidence" value="ECO:0007669"/>
    <property type="project" value="InterPro"/>
</dbReference>
<dbReference type="Gene3D" id="3.30.1380.10">
    <property type="match status" value="1"/>
</dbReference>
<organism evidence="2 3">
    <name type="scientific">Rhodoplanes elegans</name>
    <dbReference type="NCBI Taxonomy" id="29408"/>
    <lineage>
        <taxon>Bacteria</taxon>
        <taxon>Pseudomonadati</taxon>
        <taxon>Pseudomonadota</taxon>
        <taxon>Alphaproteobacteria</taxon>
        <taxon>Hyphomicrobiales</taxon>
        <taxon>Nitrobacteraceae</taxon>
        <taxon>Rhodoplanes</taxon>
    </lineage>
</organism>